<organism evidence="6">
    <name type="scientific">Notodromas monacha</name>
    <dbReference type="NCBI Taxonomy" id="399045"/>
    <lineage>
        <taxon>Eukaryota</taxon>
        <taxon>Metazoa</taxon>
        <taxon>Ecdysozoa</taxon>
        <taxon>Arthropoda</taxon>
        <taxon>Crustacea</taxon>
        <taxon>Oligostraca</taxon>
        <taxon>Ostracoda</taxon>
        <taxon>Podocopa</taxon>
        <taxon>Podocopida</taxon>
        <taxon>Cypridocopina</taxon>
        <taxon>Cypridoidea</taxon>
        <taxon>Cyprididae</taxon>
        <taxon>Notodromas</taxon>
    </lineage>
</organism>
<dbReference type="InterPro" id="IPR001568">
    <property type="entry name" value="RNase_T2-like"/>
</dbReference>
<keyword evidence="5" id="KW-0812">Transmembrane</keyword>
<dbReference type="InterPro" id="IPR033697">
    <property type="entry name" value="Ribonuclease_T2_eukaryotic"/>
</dbReference>
<evidence type="ECO:0000256" key="4">
    <source>
        <dbReference type="RuleBase" id="RU004328"/>
    </source>
</evidence>
<dbReference type="Pfam" id="PF00445">
    <property type="entry name" value="Ribonuclease_T2"/>
    <property type="match status" value="1"/>
</dbReference>
<dbReference type="PROSITE" id="PS00530">
    <property type="entry name" value="RNASE_T2_1"/>
    <property type="match status" value="1"/>
</dbReference>
<evidence type="ECO:0000256" key="2">
    <source>
        <dbReference type="ARBA" id="ARBA00023157"/>
    </source>
</evidence>
<keyword evidence="5" id="KW-0472">Membrane</keyword>
<dbReference type="InterPro" id="IPR033130">
    <property type="entry name" value="RNase_T2_His_AS_2"/>
</dbReference>
<evidence type="ECO:0000256" key="3">
    <source>
        <dbReference type="PIRSR" id="PIRSR633697-1"/>
    </source>
</evidence>
<dbReference type="CDD" id="cd01061">
    <property type="entry name" value="RNase_T2_euk"/>
    <property type="match status" value="1"/>
</dbReference>
<dbReference type="InterPro" id="IPR036430">
    <property type="entry name" value="RNase_T2-like_sf"/>
</dbReference>
<protein>
    <submittedName>
        <fullName evidence="6">Uncharacterized protein</fullName>
    </submittedName>
</protein>
<evidence type="ECO:0000313" key="7">
    <source>
        <dbReference type="Proteomes" id="UP000678499"/>
    </source>
</evidence>
<evidence type="ECO:0000256" key="5">
    <source>
        <dbReference type="SAM" id="Phobius"/>
    </source>
</evidence>
<evidence type="ECO:0000313" key="6">
    <source>
        <dbReference type="EMBL" id="CAD7280542.1"/>
    </source>
</evidence>
<dbReference type="EMBL" id="OA884277">
    <property type="protein sequence ID" value="CAD7280542.1"/>
    <property type="molecule type" value="Genomic_DNA"/>
</dbReference>
<feature type="active site" evidence="3">
    <location>
        <position position="119"/>
    </location>
</feature>
<dbReference type="OrthoDB" id="435754at2759"/>
<dbReference type="Gene3D" id="3.90.730.10">
    <property type="entry name" value="Ribonuclease T2-like"/>
    <property type="match status" value="1"/>
</dbReference>
<dbReference type="GO" id="GO:0003723">
    <property type="term" value="F:RNA binding"/>
    <property type="evidence" value="ECO:0007669"/>
    <property type="project" value="InterPro"/>
</dbReference>
<keyword evidence="5" id="KW-1133">Transmembrane helix</keyword>
<dbReference type="PROSITE" id="PS00531">
    <property type="entry name" value="RNASE_T2_2"/>
    <property type="match status" value="1"/>
</dbReference>
<reference evidence="6" key="1">
    <citation type="submission" date="2020-11" db="EMBL/GenBank/DDBJ databases">
        <authorList>
            <person name="Tran Van P."/>
        </authorList>
    </citation>
    <scope>NUCLEOTIDE SEQUENCE</scope>
</reference>
<feature type="transmembrane region" description="Helical" evidence="5">
    <location>
        <begin position="32"/>
        <end position="52"/>
    </location>
</feature>
<gene>
    <name evidence="6" type="ORF">NMOB1V02_LOCUS8201</name>
</gene>
<keyword evidence="2" id="KW-1015">Disulfide bond</keyword>
<dbReference type="PANTHER" id="PTHR11240:SF22">
    <property type="entry name" value="RIBONUCLEASE T2"/>
    <property type="match status" value="1"/>
</dbReference>
<evidence type="ECO:0000256" key="1">
    <source>
        <dbReference type="ARBA" id="ARBA00007469"/>
    </source>
</evidence>
<keyword evidence="7" id="KW-1185">Reference proteome</keyword>
<dbReference type="EMBL" id="CAJPEX010002240">
    <property type="protein sequence ID" value="CAG0920694.1"/>
    <property type="molecule type" value="Genomic_DNA"/>
</dbReference>
<proteinExistence type="inferred from homology"/>
<dbReference type="GO" id="GO:0005576">
    <property type="term" value="C:extracellular region"/>
    <property type="evidence" value="ECO:0007669"/>
    <property type="project" value="TreeGrafter"/>
</dbReference>
<dbReference type="AlphaFoldDB" id="A0A7R9BUL6"/>
<dbReference type="GO" id="GO:0006401">
    <property type="term" value="P:RNA catabolic process"/>
    <property type="evidence" value="ECO:0007669"/>
    <property type="project" value="TreeGrafter"/>
</dbReference>
<dbReference type="PANTHER" id="PTHR11240">
    <property type="entry name" value="RIBONUCLEASE T2"/>
    <property type="match status" value="1"/>
</dbReference>
<feature type="active site" evidence="3">
    <location>
        <position position="177"/>
    </location>
</feature>
<accession>A0A7R9BUL6</accession>
<feature type="active site" evidence="3">
    <location>
        <position position="173"/>
    </location>
</feature>
<dbReference type="Proteomes" id="UP000678499">
    <property type="component" value="Unassembled WGS sequence"/>
</dbReference>
<sequence length="298" mass="34076">MRESDLRGYFGEDVVPEKESVRRRAKEIARSYSLILALFGLILIFLAVWATLTSLEDEKFRGEVIVSEFNVLQVVEKTKNFDYVIFTQLWPETSCIHYRHSTPARDCRVPSTIQQWAVHGLWPSVDSGPLGPFYCNRSDKFDMKLLEPLEPELSVRWPNLFVETEEGTLWEHEWTKHGTCAMQLSELSDEVKYFGAGLKMWDQFNIFGALKQAGIEPSLKKGYQAHDIFNAVKGAFGVSPRVECLIFHGKQMQKIFLLNQIEICFDKSLNAIDCAPKSQSFFEGCSLGSPVFYPPPFP</sequence>
<dbReference type="GO" id="GO:0033897">
    <property type="term" value="F:ribonuclease T2 activity"/>
    <property type="evidence" value="ECO:0007669"/>
    <property type="project" value="InterPro"/>
</dbReference>
<dbReference type="SUPFAM" id="SSF55895">
    <property type="entry name" value="Ribonuclease Rh-like"/>
    <property type="match status" value="1"/>
</dbReference>
<name>A0A7R9BUL6_9CRUS</name>
<dbReference type="InterPro" id="IPR018188">
    <property type="entry name" value="RNase_T2_His_AS_1"/>
</dbReference>
<comment type="similarity">
    <text evidence="1 4">Belongs to the RNase T2 family.</text>
</comment>